<reference evidence="2" key="1">
    <citation type="submission" date="2020-01" db="EMBL/GenBank/DDBJ databases">
        <title>Viral genomes from wild and zoo birds in China.</title>
        <authorList>
            <person name="Zhao M."/>
            <person name="Shan L.T."/>
            <person name="Yang X.S."/>
            <person name="Zhang W."/>
        </authorList>
    </citation>
    <scope>NUCLEOTIDE SEQUENCE</scope>
    <source>
        <strain evidence="2">Rfb199shi1</strain>
    </source>
</reference>
<feature type="region of interest" description="Disordered" evidence="1">
    <location>
        <begin position="156"/>
        <end position="175"/>
    </location>
</feature>
<accession>A0A6M3YNX0</accession>
<name>A0A6M3YNX0_9VIRU</name>
<protein>
    <submittedName>
        <fullName evidence="2">Uncharacterized protein</fullName>
    </submittedName>
</protein>
<dbReference type="EMBL" id="MN918679">
    <property type="protein sequence ID" value="QJI53555.1"/>
    <property type="molecule type" value="Genomic_RNA"/>
</dbReference>
<proteinExistence type="predicted"/>
<sequence>MAAMLGALGAMSGAGLNPQSMMNGISPFLQNMQNQNYATQNINQMMAGEKDLQNNYMSGMASQFTKYGLPGYMAFSGGAGQMPRTQFNMGGTNSYLSGPTGAKMPNVTNNYQQFANWGNPWGGGNSNGKFGVANNLFHQGAVGRNGGSVGSPAAGNILRDPSYTSSDDNWSFGGW</sequence>
<organism evidence="2">
    <name type="scientific">Picornavirales sp</name>
    <dbReference type="NCBI Taxonomy" id="1955153"/>
    <lineage>
        <taxon>Viruses</taxon>
        <taxon>Riboviria</taxon>
        <taxon>Orthornavirae</taxon>
        <taxon>Pisuviricota</taxon>
        <taxon>Pisoniviricetes</taxon>
        <taxon>Picornavirales</taxon>
    </lineage>
</organism>
<evidence type="ECO:0000256" key="1">
    <source>
        <dbReference type="SAM" id="MobiDB-lite"/>
    </source>
</evidence>
<evidence type="ECO:0000313" key="2">
    <source>
        <dbReference type="EMBL" id="QJI53555.1"/>
    </source>
</evidence>